<evidence type="ECO:0000313" key="2">
    <source>
        <dbReference type="EMBL" id="PKR82847.1"/>
    </source>
</evidence>
<keyword evidence="3" id="KW-1185">Reference proteome</keyword>
<dbReference type="AlphaFoldDB" id="A0A2N3LE74"/>
<proteinExistence type="predicted"/>
<reference evidence="2 3" key="1">
    <citation type="submission" date="2017-11" db="EMBL/GenBank/DDBJ databases">
        <title>Bacillus camelliae sp. nov., isolated from pu'er tea.</title>
        <authorList>
            <person name="Niu L."/>
        </authorList>
    </citation>
    <scope>NUCLEOTIDE SEQUENCE [LARGE SCALE GENOMIC DNA]</scope>
    <source>
        <strain evidence="2 3">7578-1</strain>
    </source>
</reference>
<evidence type="ECO:0000313" key="3">
    <source>
        <dbReference type="Proteomes" id="UP000233440"/>
    </source>
</evidence>
<protein>
    <submittedName>
        <fullName evidence="2">Uncharacterized protein</fullName>
    </submittedName>
</protein>
<dbReference type="EMBL" id="PIQO01000026">
    <property type="protein sequence ID" value="PKR82847.1"/>
    <property type="molecule type" value="Genomic_DNA"/>
</dbReference>
<name>A0A2N3LE74_9BACI</name>
<keyword evidence="1" id="KW-0175">Coiled coil</keyword>
<evidence type="ECO:0000256" key="1">
    <source>
        <dbReference type="SAM" id="Coils"/>
    </source>
</evidence>
<feature type="coiled-coil region" evidence="1">
    <location>
        <begin position="129"/>
        <end position="163"/>
    </location>
</feature>
<dbReference type="Proteomes" id="UP000233440">
    <property type="component" value="Unassembled WGS sequence"/>
</dbReference>
<comment type="caution">
    <text evidence="2">The sequence shown here is derived from an EMBL/GenBank/DDBJ whole genome shotgun (WGS) entry which is preliminary data.</text>
</comment>
<accession>A0A2N3LE74</accession>
<sequence>MSKTTQLKVSKIKKAAKEVNKQIEHEFEDGSTLKFYPIFPELKIDELIEDNQKLIREADELGIELSEKMTYHLISLLIIKHFTHLGADIEDGVQNHIAFLEALIDSGYYKIIMEEVFLPAEISKVFDRMVDLVSQYQMMEKLVEKTKEQVQRLELKNAEVFKQLENVGVEKQIPEV</sequence>
<dbReference type="RefSeq" id="WP_101356335.1">
    <property type="nucleotide sequence ID" value="NZ_PIQO01000026.1"/>
</dbReference>
<gene>
    <name evidence="2" type="ORF">CWO92_21900</name>
</gene>
<organism evidence="2 3">
    <name type="scientific">Heyndrickxia camelliae</name>
    <dbReference type="NCBI Taxonomy" id="1707093"/>
    <lineage>
        <taxon>Bacteria</taxon>
        <taxon>Bacillati</taxon>
        <taxon>Bacillota</taxon>
        <taxon>Bacilli</taxon>
        <taxon>Bacillales</taxon>
        <taxon>Bacillaceae</taxon>
        <taxon>Heyndrickxia</taxon>
    </lineage>
</organism>
<dbReference type="OrthoDB" id="2974736at2"/>